<comment type="similarity">
    <text evidence="1">Belongs to the pseudouridine synthase RluA family.</text>
</comment>
<dbReference type="AlphaFoldDB" id="A0A1Q9CN70"/>
<dbReference type="GO" id="GO:0003723">
    <property type="term" value="F:RNA binding"/>
    <property type="evidence" value="ECO:0007669"/>
    <property type="project" value="InterPro"/>
</dbReference>
<dbReference type="InterPro" id="IPR020103">
    <property type="entry name" value="PsdUridine_synth_cat_dom_sf"/>
</dbReference>
<evidence type="ECO:0000313" key="3">
    <source>
        <dbReference type="EMBL" id="OLP84373.1"/>
    </source>
</evidence>
<proteinExistence type="inferred from homology"/>
<dbReference type="EMBL" id="LSRX01001046">
    <property type="protein sequence ID" value="OLP84373.1"/>
    <property type="molecule type" value="Genomic_DNA"/>
</dbReference>
<name>A0A1Q9CN70_SYMMI</name>
<dbReference type="PANTHER" id="PTHR21600">
    <property type="entry name" value="MITOCHONDRIAL RNA PSEUDOURIDINE SYNTHASE"/>
    <property type="match status" value="1"/>
</dbReference>
<dbReference type="Pfam" id="PF00849">
    <property type="entry name" value="PseudoU_synth_2"/>
    <property type="match status" value="1"/>
</dbReference>
<dbReference type="PANTHER" id="PTHR21600:SF44">
    <property type="entry name" value="RIBOSOMAL LARGE SUBUNIT PSEUDOURIDINE SYNTHASE D"/>
    <property type="match status" value="1"/>
</dbReference>
<evidence type="ECO:0000256" key="1">
    <source>
        <dbReference type="ARBA" id="ARBA00010876"/>
    </source>
</evidence>
<reference evidence="3 4" key="1">
    <citation type="submission" date="2016-02" db="EMBL/GenBank/DDBJ databases">
        <title>Genome analysis of coral dinoflagellate symbionts highlights evolutionary adaptations to a symbiotic lifestyle.</title>
        <authorList>
            <person name="Aranda M."/>
            <person name="Li Y."/>
            <person name="Liew Y.J."/>
            <person name="Baumgarten S."/>
            <person name="Simakov O."/>
            <person name="Wilson M."/>
            <person name="Piel J."/>
            <person name="Ashoor H."/>
            <person name="Bougouffa S."/>
            <person name="Bajic V.B."/>
            <person name="Ryu T."/>
            <person name="Ravasi T."/>
            <person name="Bayer T."/>
            <person name="Micklem G."/>
            <person name="Kim H."/>
            <person name="Bhak J."/>
            <person name="Lajeunesse T.C."/>
            <person name="Voolstra C.R."/>
        </authorList>
    </citation>
    <scope>NUCLEOTIDE SEQUENCE [LARGE SCALE GENOMIC DNA]</scope>
    <source>
        <strain evidence="3 4">CCMP2467</strain>
    </source>
</reference>
<comment type="caution">
    <text evidence="3">The sequence shown here is derived from an EMBL/GenBank/DDBJ whole genome shotgun (WGS) entry which is preliminary data.</text>
</comment>
<dbReference type="Gene3D" id="3.30.2350.10">
    <property type="entry name" value="Pseudouridine synthase"/>
    <property type="match status" value="1"/>
</dbReference>
<dbReference type="GO" id="GO:0000455">
    <property type="term" value="P:enzyme-directed rRNA pseudouridine synthesis"/>
    <property type="evidence" value="ECO:0007669"/>
    <property type="project" value="TreeGrafter"/>
</dbReference>
<dbReference type="InterPro" id="IPR006145">
    <property type="entry name" value="PsdUridine_synth_RsuA/RluA"/>
</dbReference>
<dbReference type="CDD" id="cd02869">
    <property type="entry name" value="PseudoU_synth_RluA_like"/>
    <property type="match status" value="1"/>
</dbReference>
<organism evidence="3 4">
    <name type="scientific">Symbiodinium microadriaticum</name>
    <name type="common">Dinoflagellate</name>
    <name type="synonym">Zooxanthella microadriatica</name>
    <dbReference type="NCBI Taxonomy" id="2951"/>
    <lineage>
        <taxon>Eukaryota</taxon>
        <taxon>Sar</taxon>
        <taxon>Alveolata</taxon>
        <taxon>Dinophyceae</taxon>
        <taxon>Suessiales</taxon>
        <taxon>Symbiodiniaceae</taxon>
        <taxon>Symbiodinium</taxon>
    </lineage>
</organism>
<dbReference type="OMA" id="CCARTYR"/>
<evidence type="ECO:0000259" key="2">
    <source>
        <dbReference type="Pfam" id="PF00849"/>
    </source>
</evidence>
<dbReference type="SUPFAM" id="SSF55120">
    <property type="entry name" value="Pseudouridine synthase"/>
    <property type="match status" value="1"/>
</dbReference>
<keyword evidence="4" id="KW-1185">Reference proteome</keyword>
<protein>
    <recommendedName>
        <fullName evidence="2">Pseudouridine synthase RsuA/RluA-like domain-containing protein</fullName>
    </recommendedName>
</protein>
<feature type="domain" description="Pseudouridine synthase RsuA/RluA-like" evidence="2">
    <location>
        <begin position="8"/>
        <end position="128"/>
    </location>
</feature>
<evidence type="ECO:0000313" key="4">
    <source>
        <dbReference type="Proteomes" id="UP000186817"/>
    </source>
</evidence>
<dbReference type="GO" id="GO:0009982">
    <property type="term" value="F:pseudouridine synthase activity"/>
    <property type="evidence" value="ECO:0007669"/>
    <property type="project" value="InterPro"/>
</dbReference>
<dbReference type="OrthoDB" id="424794at2759"/>
<sequence>MSITGPSRLDYPTSGVLPIALGANSFASNWLISQFAARLVKKEYVCLCEGAGMTVGEVGTISSPLLTEEVGETLVTRVSPLGREARTEYTVTDSFAQPAPATEDQRLSLLKVRLLTGRTHQIRVHLASIGQPLVGDRTYGNRQGLPCVRMFLHCHKVSFRNFEGSILEAVAQLPRELQVLLDSLGRDAQKMPRSPFGLPFLKNF</sequence>
<gene>
    <name evidence="3" type="ORF">AK812_SmicGene34768</name>
</gene>
<dbReference type="InterPro" id="IPR050188">
    <property type="entry name" value="RluA_PseudoU_synthase"/>
</dbReference>
<accession>A0A1Q9CN70</accession>
<dbReference type="Proteomes" id="UP000186817">
    <property type="component" value="Unassembled WGS sequence"/>
</dbReference>